<feature type="transmembrane region" description="Helical" evidence="9">
    <location>
        <begin position="98"/>
        <end position="120"/>
    </location>
</feature>
<dbReference type="InterPro" id="IPR050402">
    <property type="entry name" value="OR51/52/56-like"/>
</dbReference>
<name>A0AAV2J2Y5_KNICA</name>
<feature type="domain" description="G-protein coupled receptors family 1 profile" evidence="10">
    <location>
        <begin position="41"/>
        <end position="153"/>
    </location>
</feature>
<keyword evidence="4" id="KW-0552">Olfaction</keyword>
<keyword evidence="12" id="KW-1185">Reference proteome</keyword>
<evidence type="ECO:0000313" key="11">
    <source>
        <dbReference type="EMBL" id="CAL1571817.1"/>
    </source>
</evidence>
<dbReference type="PROSITE" id="PS50262">
    <property type="entry name" value="G_PROTEIN_RECEP_F1_2"/>
    <property type="match status" value="1"/>
</dbReference>
<comment type="subcellular location">
    <subcellularLocation>
        <location evidence="1">Membrane</location>
        <topology evidence="1">Multi-pass membrane protein</topology>
    </subcellularLocation>
</comment>
<gene>
    <name evidence="11" type="ORF">KC01_LOCUS3898</name>
</gene>
<keyword evidence="5 9" id="KW-1133">Transmembrane helix</keyword>
<keyword evidence="7" id="KW-0807">Transducer</keyword>
<dbReference type="PANTHER" id="PTHR26450">
    <property type="entry name" value="OLFACTORY RECEPTOR 56B1-RELATED"/>
    <property type="match status" value="1"/>
</dbReference>
<evidence type="ECO:0000256" key="2">
    <source>
        <dbReference type="ARBA" id="ARBA00022606"/>
    </source>
</evidence>
<organism evidence="11 12">
    <name type="scientific">Knipowitschia caucasica</name>
    <name type="common">Caucasian dwarf goby</name>
    <name type="synonym">Pomatoschistus caucasicus</name>
    <dbReference type="NCBI Taxonomy" id="637954"/>
    <lineage>
        <taxon>Eukaryota</taxon>
        <taxon>Metazoa</taxon>
        <taxon>Chordata</taxon>
        <taxon>Craniata</taxon>
        <taxon>Vertebrata</taxon>
        <taxon>Euteleostomi</taxon>
        <taxon>Actinopterygii</taxon>
        <taxon>Neopterygii</taxon>
        <taxon>Teleostei</taxon>
        <taxon>Neoteleostei</taxon>
        <taxon>Acanthomorphata</taxon>
        <taxon>Gobiaria</taxon>
        <taxon>Gobiiformes</taxon>
        <taxon>Gobioidei</taxon>
        <taxon>Gobiidae</taxon>
        <taxon>Gobiinae</taxon>
        <taxon>Knipowitschia</taxon>
    </lineage>
</organism>
<reference evidence="11 12" key="1">
    <citation type="submission" date="2024-04" db="EMBL/GenBank/DDBJ databases">
        <authorList>
            <person name="Waldvogel A.-M."/>
            <person name="Schoenle A."/>
        </authorList>
    </citation>
    <scope>NUCLEOTIDE SEQUENCE [LARGE SCALE GENOMIC DNA]</scope>
</reference>
<evidence type="ECO:0000256" key="3">
    <source>
        <dbReference type="ARBA" id="ARBA00022692"/>
    </source>
</evidence>
<dbReference type="PRINTS" id="PR00237">
    <property type="entry name" value="GPCRRHODOPSN"/>
</dbReference>
<sequence>MFVNGTRPEHFTLLGFPGLHPQYYSPVSAVMFLVFLAIAFGNMCILVFVMYEKNIQKPSYLIFCHLALNDLTFGTATLPKIIAMYWFEDDLISFHGCFVQMFFVHYLGAVQSFNLMVMALDRFISICLPMRYPVYITNTSVSVLCATAWFIPLPIMITVVMQASTRRTIGWNCYGGTDSGRHIRLQGRERTGRSRVRHSPPGGERSWDEPPPTDCGRSGEGCNR</sequence>
<feature type="transmembrane region" description="Helical" evidence="9">
    <location>
        <begin position="60"/>
        <end position="86"/>
    </location>
</feature>
<protein>
    <recommendedName>
        <fullName evidence="10">G-protein coupled receptors family 1 profile domain-containing protein</fullName>
    </recommendedName>
</protein>
<dbReference type="GO" id="GO:0005886">
    <property type="term" value="C:plasma membrane"/>
    <property type="evidence" value="ECO:0007669"/>
    <property type="project" value="TreeGrafter"/>
</dbReference>
<proteinExistence type="predicted"/>
<dbReference type="GO" id="GO:0004930">
    <property type="term" value="F:G protein-coupled receptor activity"/>
    <property type="evidence" value="ECO:0007669"/>
    <property type="project" value="InterPro"/>
</dbReference>
<dbReference type="InterPro" id="IPR000276">
    <property type="entry name" value="GPCR_Rhodpsn"/>
</dbReference>
<keyword evidence="6 9" id="KW-0472">Membrane</keyword>
<evidence type="ECO:0000256" key="8">
    <source>
        <dbReference type="SAM" id="MobiDB-lite"/>
    </source>
</evidence>
<feature type="region of interest" description="Disordered" evidence="8">
    <location>
        <begin position="184"/>
        <end position="224"/>
    </location>
</feature>
<dbReference type="SUPFAM" id="SSF81321">
    <property type="entry name" value="Family A G protein-coupled receptor-like"/>
    <property type="match status" value="1"/>
</dbReference>
<evidence type="ECO:0000256" key="4">
    <source>
        <dbReference type="ARBA" id="ARBA00022725"/>
    </source>
</evidence>
<evidence type="ECO:0000256" key="6">
    <source>
        <dbReference type="ARBA" id="ARBA00023136"/>
    </source>
</evidence>
<dbReference type="Proteomes" id="UP001497482">
    <property type="component" value="Chromosome 10"/>
</dbReference>
<evidence type="ECO:0000256" key="1">
    <source>
        <dbReference type="ARBA" id="ARBA00004141"/>
    </source>
</evidence>
<dbReference type="PANTHER" id="PTHR26450:SF417">
    <property type="entry name" value="ODORANT RECEPTOR-RELATED"/>
    <property type="match status" value="1"/>
</dbReference>
<evidence type="ECO:0000256" key="5">
    <source>
        <dbReference type="ARBA" id="ARBA00022989"/>
    </source>
</evidence>
<dbReference type="Gene3D" id="1.20.1070.10">
    <property type="entry name" value="Rhodopsin 7-helix transmembrane proteins"/>
    <property type="match status" value="1"/>
</dbReference>
<keyword evidence="2" id="KW-0716">Sensory transduction</keyword>
<evidence type="ECO:0000259" key="10">
    <source>
        <dbReference type="PROSITE" id="PS50262"/>
    </source>
</evidence>
<dbReference type="Pfam" id="PF13853">
    <property type="entry name" value="7tm_4"/>
    <property type="match status" value="1"/>
</dbReference>
<accession>A0AAV2J2Y5</accession>
<dbReference type="EMBL" id="OZ035832">
    <property type="protein sequence ID" value="CAL1571817.1"/>
    <property type="molecule type" value="Genomic_DNA"/>
</dbReference>
<dbReference type="InterPro" id="IPR000725">
    <property type="entry name" value="Olfact_rcpt"/>
</dbReference>
<evidence type="ECO:0000256" key="7">
    <source>
        <dbReference type="ARBA" id="ARBA00023224"/>
    </source>
</evidence>
<dbReference type="AlphaFoldDB" id="A0AAV2J2Y5"/>
<evidence type="ECO:0000256" key="9">
    <source>
        <dbReference type="SAM" id="Phobius"/>
    </source>
</evidence>
<evidence type="ECO:0000313" key="12">
    <source>
        <dbReference type="Proteomes" id="UP001497482"/>
    </source>
</evidence>
<feature type="transmembrane region" description="Helical" evidence="9">
    <location>
        <begin position="23"/>
        <end position="48"/>
    </location>
</feature>
<dbReference type="GO" id="GO:0004984">
    <property type="term" value="F:olfactory receptor activity"/>
    <property type="evidence" value="ECO:0007669"/>
    <property type="project" value="InterPro"/>
</dbReference>
<keyword evidence="3 9" id="KW-0812">Transmembrane</keyword>
<dbReference type="InterPro" id="IPR017452">
    <property type="entry name" value="GPCR_Rhodpsn_7TM"/>
</dbReference>